<keyword evidence="3" id="KW-1185">Reference proteome</keyword>
<evidence type="ECO:0000313" key="2">
    <source>
        <dbReference type="EMBL" id="KAK3876159.1"/>
    </source>
</evidence>
<protein>
    <submittedName>
        <fullName evidence="2">Uncharacterized protein</fullName>
    </submittedName>
</protein>
<comment type="caution">
    <text evidence="2">The sequence shown here is derived from an EMBL/GenBank/DDBJ whole genome shotgun (WGS) entry which is preliminary data.</text>
</comment>
<gene>
    <name evidence="2" type="ORF">Pcinc_019024</name>
</gene>
<dbReference type="Proteomes" id="UP001286313">
    <property type="component" value="Unassembled WGS sequence"/>
</dbReference>
<dbReference type="AlphaFoldDB" id="A0AAE1KKZ1"/>
<evidence type="ECO:0000256" key="1">
    <source>
        <dbReference type="SAM" id="MobiDB-lite"/>
    </source>
</evidence>
<proteinExistence type="predicted"/>
<evidence type="ECO:0000313" key="3">
    <source>
        <dbReference type="Proteomes" id="UP001286313"/>
    </source>
</evidence>
<reference evidence="2" key="1">
    <citation type="submission" date="2023-10" db="EMBL/GenBank/DDBJ databases">
        <title>Genome assemblies of two species of porcelain crab, Petrolisthes cinctipes and Petrolisthes manimaculis (Anomura: Porcellanidae).</title>
        <authorList>
            <person name="Angst P."/>
        </authorList>
    </citation>
    <scope>NUCLEOTIDE SEQUENCE</scope>
    <source>
        <strain evidence="2">PB745_01</strain>
        <tissue evidence="2">Gill</tissue>
    </source>
</reference>
<accession>A0AAE1KKZ1</accession>
<feature type="region of interest" description="Disordered" evidence="1">
    <location>
        <begin position="96"/>
        <end position="128"/>
    </location>
</feature>
<organism evidence="2 3">
    <name type="scientific">Petrolisthes cinctipes</name>
    <name type="common">Flat porcelain crab</name>
    <dbReference type="NCBI Taxonomy" id="88211"/>
    <lineage>
        <taxon>Eukaryota</taxon>
        <taxon>Metazoa</taxon>
        <taxon>Ecdysozoa</taxon>
        <taxon>Arthropoda</taxon>
        <taxon>Crustacea</taxon>
        <taxon>Multicrustacea</taxon>
        <taxon>Malacostraca</taxon>
        <taxon>Eumalacostraca</taxon>
        <taxon>Eucarida</taxon>
        <taxon>Decapoda</taxon>
        <taxon>Pleocyemata</taxon>
        <taxon>Anomura</taxon>
        <taxon>Galatheoidea</taxon>
        <taxon>Porcellanidae</taxon>
        <taxon>Petrolisthes</taxon>
    </lineage>
</organism>
<dbReference type="EMBL" id="JAWQEG010001864">
    <property type="protein sequence ID" value="KAK3876159.1"/>
    <property type="molecule type" value="Genomic_DNA"/>
</dbReference>
<feature type="compositionally biased region" description="Pro residues" evidence="1">
    <location>
        <begin position="104"/>
        <end position="115"/>
    </location>
</feature>
<name>A0AAE1KKZ1_PETCI</name>
<sequence length="147" mass="15977">MFPPPTLLFRLHPLLPSSSPPSSFPHQAYTIHPPTHLRIDTSTPPTHTSMTSLLSPFHPYSLPLPPSTDLPTGTPPTHLPYSHLLPHLSLSFQNYTTPSHTPGLPVPPMSTPQPRPGLWSTHSSPTSSPPALYIPLPYSSTPLSPLL</sequence>